<sequence length="399" mass="45670">MVNAHRRRNQISRIKINGSWITKDSAIKEEVCRAFQVLFSTSGEWCPSINGLSFEKLEDTKVAKLEKPFSKEGVFGALLSFSGDKALGLNGFSMTFWQFSWEFVKRKAISGLKVNLDKSELIPMGRVENVDDLAGEMGCKVGRFSSTYLGMPLEASFNFVAAWDGIEGHKREAFWNQVIRGKYREDRGGWLTREVREGHGVGLWKAIRNLGHHVSSRFSFMVGNGQRVSFWKAKEAWVSDLWVISASGDLGGSWNPQFTKRFNDWELDELQDLLGCLCMERVMLDEEDRVRLSMSNHGNFSVKSLYKVLELNSSVCFPVKIIWNPWVQQKISFFAWEASWGKDLTLDQIQKKGWALANKCFLCQDYEESIDHLLLHCEKMREVFPSSVKETLVGWMVLG</sequence>
<dbReference type="AlphaFoldDB" id="A5AJE2"/>
<reference evidence="2" key="1">
    <citation type="journal article" date="2007" name="PLoS ONE">
        <title>The first genome sequence of an elite grapevine cultivar (Pinot noir Vitis vinifera L.): coping with a highly heterozygous genome.</title>
        <authorList>
            <person name="Velasco R."/>
            <person name="Zharkikh A."/>
            <person name="Troggio M."/>
            <person name="Cartwright D.A."/>
            <person name="Cestaro A."/>
            <person name="Pruss D."/>
            <person name="Pindo M."/>
            <person name="FitzGerald L.M."/>
            <person name="Vezzulli S."/>
            <person name="Reid J."/>
            <person name="Malacarne G."/>
            <person name="Iliev D."/>
            <person name="Coppola G."/>
            <person name="Wardell B."/>
            <person name="Micheletti D."/>
            <person name="Macalma T."/>
            <person name="Facci M."/>
            <person name="Mitchell J.T."/>
            <person name="Perazzolli M."/>
            <person name="Eldredge G."/>
            <person name="Gatto P."/>
            <person name="Oyzerski R."/>
            <person name="Moretto M."/>
            <person name="Gutin N."/>
            <person name="Stefanini M."/>
            <person name="Chen Y."/>
            <person name="Segala C."/>
            <person name="Davenport C."/>
            <person name="Dematte L."/>
            <person name="Mraz A."/>
            <person name="Battilana J."/>
            <person name="Stormo K."/>
            <person name="Costa F."/>
            <person name="Tao Q."/>
            <person name="Si-Ammour A."/>
            <person name="Harkins T."/>
            <person name="Lackey A."/>
            <person name="Perbost C."/>
            <person name="Taillon B."/>
            <person name="Stella A."/>
            <person name="Solovyev V."/>
            <person name="Fawcett J.A."/>
            <person name="Sterck L."/>
            <person name="Vandepoele K."/>
            <person name="Grando S.M."/>
            <person name="Toppo S."/>
            <person name="Moser C."/>
            <person name="Lanchbury J."/>
            <person name="Bogden R."/>
            <person name="Skolnick M."/>
            <person name="Sgaramella V."/>
            <person name="Bhatnagar S.K."/>
            <person name="Fontana P."/>
            <person name="Gutin A."/>
            <person name="Van de Peer Y."/>
            <person name="Salamini F."/>
            <person name="Viola R."/>
        </authorList>
    </citation>
    <scope>NUCLEOTIDE SEQUENCE</scope>
</reference>
<organism evidence="2">
    <name type="scientific">Vitis vinifera</name>
    <name type="common">Grape</name>
    <dbReference type="NCBI Taxonomy" id="29760"/>
    <lineage>
        <taxon>Eukaryota</taxon>
        <taxon>Viridiplantae</taxon>
        <taxon>Streptophyta</taxon>
        <taxon>Embryophyta</taxon>
        <taxon>Tracheophyta</taxon>
        <taxon>Spermatophyta</taxon>
        <taxon>Magnoliopsida</taxon>
        <taxon>eudicotyledons</taxon>
        <taxon>Gunneridae</taxon>
        <taxon>Pentapetalae</taxon>
        <taxon>rosids</taxon>
        <taxon>Vitales</taxon>
        <taxon>Vitaceae</taxon>
        <taxon>Viteae</taxon>
        <taxon>Vitis</taxon>
    </lineage>
</organism>
<proteinExistence type="predicted"/>
<protein>
    <recommendedName>
        <fullName evidence="1">Reverse transcriptase zinc-binding domain-containing protein</fullName>
    </recommendedName>
</protein>
<dbReference type="InterPro" id="IPR026960">
    <property type="entry name" value="RVT-Znf"/>
</dbReference>
<evidence type="ECO:0000259" key="1">
    <source>
        <dbReference type="Pfam" id="PF13966"/>
    </source>
</evidence>
<dbReference type="EMBL" id="AM428099">
    <property type="protein sequence ID" value="CAN66804.1"/>
    <property type="molecule type" value="Genomic_DNA"/>
</dbReference>
<name>A5AJE2_VITVI</name>
<accession>A5AJE2</accession>
<gene>
    <name evidence="2" type="ORF">VITISV_041907</name>
</gene>
<dbReference type="Pfam" id="PF13966">
    <property type="entry name" value="zf-RVT"/>
    <property type="match status" value="1"/>
</dbReference>
<evidence type="ECO:0000313" key="2">
    <source>
        <dbReference type="EMBL" id="CAN66804.1"/>
    </source>
</evidence>
<feature type="domain" description="Reverse transcriptase zinc-binding" evidence="1">
    <location>
        <begin position="300"/>
        <end position="383"/>
    </location>
</feature>